<evidence type="ECO:0000313" key="1">
    <source>
        <dbReference type="EMBL" id="CAF1098471.1"/>
    </source>
</evidence>
<comment type="caution">
    <text evidence="2">The sequence shown here is derived from an EMBL/GenBank/DDBJ whole genome shotgun (WGS) entry which is preliminary data.</text>
</comment>
<proteinExistence type="predicted"/>
<reference evidence="2" key="1">
    <citation type="submission" date="2021-02" db="EMBL/GenBank/DDBJ databases">
        <authorList>
            <person name="Nowell W R."/>
        </authorList>
    </citation>
    <scope>NUCLEOTIDE SEQUENCE</scope>
</reference>
<dbReference type="Proteomes" id="UP000663828">
    <property type="component" value="Unassembled WGS sequence"/>
</dbReference>
<keyword evidence="3" id="KW-1185">Reference proteome</keyword>
<protein>
    <submittedName>
        <fullName evidence="2">Uncharacterized protein</fullName>
    </submittedName>
</protein>
<dbReference type="EMBL" id="CAJNOR010001210">
    <property type="protein sequence ID" value="CAF1098471.1"/>
    <property type="molecule type" value="Genomic_DNA"/>
</dbReference>
<evidence type="ECO:0000313" key="2">
    <source>
        <dbReference type="EMBL" id="CAF1304107.1"/>
    </source>
</evidence>
<accession>A0A815DYW3</accession>
<evidence type="ECO:0000313" key="4">
    <source>
        <dbReference type="Proteomes" id="UP000663852"/>
    </source>
</evidence>
<organism evidence="2 4">
    <name type="scientific">Adineta ricciae</name>
    <name type="common">Rotifer</name>
    <dbReference type="NCBI Taxonomy" id="249248"/>
    <lineage>
        <taxon>Eukaryota</taxon>
        <taxon>Metazoa</taxon>
        <taxon>Spiralia</taxon>
        <taxon>Gnathifera</taxon>
        <taxon>Rotifera</taxon>
        <taxon>Eurotatoria</taxon>
        <taxon>Bdelloidea</taxon>
        <taxon>Adinetida</taxon>
        <taxon>Adinetidae</taxon>
        <taxon>Adineta</taxon>
    </lineage>
</organism>
<name>A0A815DYW3_ADIRI</name>
<sequence>MTERLSRGAEYILVPNRKPKKPVQYVYETDDDNESQIATVTRKVVRQKPAHEQHIRYITADELERDHRRQRVVETNDRKIKVRNTANGEPVILDEDDNVIKIVRNVQTPTPPPVAYENRRVKHRSHEPLRTVYYETPDGRLIAQPANIHSFSKPKTELIYTDRDPTKLLRKVIIDPRTGEQETIFEDSPKKHHRKKYVVRKQINNESPVESDGDDEQQSQYVQVVQRQTAPTQVVTKPEKPGTKYVMVRKKVDSEPIYAVPPLSRPAVNSHRRIVYETATSRKPATTYVYSADDKYYK</sequence>
<dbReference type="OrthoDB" id="10027421at2759"/>
<gene>
    <name evidence="2" type="ORF">EDS130_LOCUS30775</name>
    <name evidence="1" type="ORF">XAT740_LOCUS18222</name>
</gene>
<dbReference type="AlphaFoldDB" id="A0A815DYW3"/>
<dbReference type="Proteomes" id="UP000663852">
    <property type="component" value="Unassembled WGS sequence"/>
</dbReference>
<evidence type="ECO:0000313" key="3">
    <source>
        <dbReference type="Proteomes" id="UP000663828"/>
    </source>
</evidence>
<dbReference type="EMBL" id="CAJNOJ010000219">
    <property type="protein sequence ID" value="CAF1304107.1"/>
    <property type="molecule type" value="Genomic_DNA"/>
</dbReference>